<organism evidence="1">
    <name type="scientific">Anguilla anguilla</name>
    <name type="common">European freshwater eel</name>
    <name type="synonym">Muraena anguilla</name>
    <dbReference type="NCBI Taxonomy" id="7936"/>
    <lineage>
        <taxon>Eukaryota</taxon>
        <taxon>Metazoa</taxon>
        <taxon>Chordata</taxon>
        <taxon>Craniata</taxon>
        <taxon>Vertebrata</taxon>
        <taxon>Euteleostomi</taxon>
        <taxon>Actinopterygii</taxon>
        <taxon>Neopterygii</taxon>
        <taxon>Teleostei</taxon>
        <taxon>Anguilliformes</taxon>
        <taxon>Anguillidae</taxon>
        <taxon>Anguilla</taxon>
    </lineage>
</organism>
<sequence>MNLVPIVSRI</sequence>
<reference evidence="1" key="2">
    <citation type="journal article" date="2015" name="Fish Shellfish Immunol.">
        <title>Early steps in the European eel (Anguilla anguilla)-Vibrio vulnificus interaction in the gills: Role of the RtxA13 toxin.</title>
        <authorList>
            <person name="Callol A."/>
            <person name="Pajuelo D."/>
            <person name="Ebbesson L."/>
            <person name="Teles M."/>
            <person name="MacKenzie S."/>
            <person name="Amaro C."/>
        </authorList>
    </citation>
    <scope>NUCLEOTIDE SEQUENCE</scope>
</reference>
<proteinExistence type="predicted"/>
<accession>A0A0E9TIA9</accession>
<dbReference type="EMBL" id="GBXM01055276">
    <property type="protein sequence ID" value="JAH53301.1"/>
    <property type="molecule type" value="Transcribed_RNA"/>
</dbReference>
<evidence type="ECO:0000313" key="1">
    <source>
        <dbReference type="EMBL" id="JAH53301.1"/>
    </source>
</evidence>
<reference evidence="1" key="1">
    <citation type="submission" date="2014-11" db="EMBL/GenBank/DDBJ databases">
        <authorList>
            <person name="Amaro Gonzalez C."/>
        </authorList>
    </citation>
    <scope>NUCLEOTIDE SEQUENCE</scope>
</reference>
<protein>
    <submittedName>
        <fullName evidence="1">Uncharacterized protein</fullName>
    </submittedName>
</protein>
<name>A0A0E9TIA9_ANGAN</name>